<feature type="transmembrane region" description="Helical" evidence="1">
    <location>
        <begin position="37"/>
        <end position="59"/>
    </location>
</feature>
<gene>
    <name evidence="2" type="primary">28R</name>
</gene>
<dbReference type="EMBL" id="AJ293568">
    <property type="protein sequence ID" value="CAC21266.1"/>
    <property type="molecule type" value="Genomic_DNA"/>
</dbReference>
<sequence>MLKFNLFKRLIVFIILNNSNNLSIEFKIFTPSRYKLFFGGASILLLVEHKFIFHILFYLTMAQFRCFYTCNFF</sequence>
<evidence type="ECO:0000313" key="2">
    <source>
        <dbReference type="EMBL" id="CAC21266.1"/>
    </source>
</evidence>
<organism evidence="2 3">
    <name type="scientific">Yaba-like disease virus</name>
    <name type="common">YLDV</name>
    <dbReference type="NCBI Taxonomy" id="132475"/>
    <lineage>
        <taxon>Viruses</taxon>
        <taxon>Varidnaviria</taxon>
        <taxon>Bamfordvirae</taxon>
        <taxon>Nucleocytoviricota</taxon>
        <taxon>Pokkesviricetes</taxon>
        <taxon>Chitovirales</taxon>
        <taxon>Poxviridae</taxon>
        <taxon>Chordopoxvirinae</taxon>
        <taxon>Yatapoxvirus</taxon>
        <taxon>Yatapoxvirus tanapox</taxon>
        <taxon>Tanapox virus</taxon>
    </lineage>
</organism>
<dbReference type="RefSeq" id="NP_073413.1">
    <property type="nucleotide sequence ID" value="NC_002642.1"/>
</dbReference>
<proteinExistence type="predicted"/>
<evidence type="ECO:0000313" key="3">
    <source>
        <dbReference type="Proteomes" id="UP000136581"/>
    </source>
</evidence>
<dbReference type="GeneID" id="918691"/>
<organismHost>
    <name type="scientific">Homo sapiens</name>
    <name type="common">Human</name>
    <dbReference type="NCBI Taxonomy" id="9606"/>
</organismHost>
<evidence type="ECO:0000256" key="1">
    <source>
        <dbReference type="SAM" id="Phobius"/>
    </source>
</evidence>
<organismHost>
    <name type="scientific">Simiiformes</name>
    <dbReference type="NCBI Taxonomy" id="314293"/>
</organismHost>
<keyword evidence="3" id="KW-1185">Reference proteome</keyword>
<keyword evidence="1" id="KW-1133">Transmembrane helix</keyword>
<accession>Q9DHT4</accession>
<keyword evidence="1" id="KW-0472">Membrane</keyword>
<name>Q9DHT4_YLDV</name>
<dbReference type="Proteomes" id="UP000136581">
    <property type="component" value="Segment"/>
</dbReference>
<reference evidence="2 3" key="1">
    <citation type="journal article" date="2001" name="Virology">
        <title>The genome sequence of Yaba-like disease virus, a yatapoxvirus.</title>
        <authorList>
            <person name="Lee H.J."/>
            <person name="Essani K."/>
            <person name="Smith G.L."/>
        </authorList>
    </citation>
    <scope>NUCLEOTIDE SEQUENCE [LARGE SCALE GENOMIC DNA]</scope>
</reference>
<protein>
    <submittedName>
        <fullName evidence="2">28R protein</fullName>
    </submittedName>
</protein>
<dbReference type="KEGG" id="vg:918691"/>
<keyword evidence="1" id="KW-0812">Transmembrane</keyword>